<dbReference type="OrthoDB" id="5404651at2759"/>
<dbReference type="Proteomes" id="UP000767238">
    <property type="component" value="Unassembled WGS sequence"/>
</dbReference>
<name>A0A9P8K3J4_AURME</name>
<reference evidence="1" key="2">
    <citation type="submission" date="2021-08" db="EMBL/GenBank/DDBJ databases">
        <authorList>
            <person name="Gostincar C."/>
            <person name="Sun X."/>
            <person name="Song Z."/>
            <person name="Gunde-Cimerman N."/>
        </authorList>
    </citation>
    <scope>NUCLEOTIDE SEQUENCE</scope>
    <source>
        <strain evidence="1">EXF-8016</strain>
    </source>
</reference>
<gene>
    <name evidence="1" type="ORF">KCV03_g8717</name>
</gene>
<dbReference type="GO" id="GO:0003690">
    <property type="term" value="F:double-stranded DNA binding"/>
    <property type="evidence" value="ECO:0007669"/>
    <property type="project" value="InterPro"/>
</dbReference>
<comment type="caution">
    <text evidence="1">The sequence shown here is derived from an EMBL/GenBank/DDBJ whole genome shotgun (WGS) entry which is preliminary data.</text>
</comment>
<sequence length="583" mass="65043">MGAQTITTSEPHATFEWRDVRSRTNTNTNPRAINCHHDIYRTMATPTLDQFLSEINRITLSKDSSQLSQYLVIEPPYAPSYNTIINELRKVFPKNGSDSDTTLEKKITKAVKVIDGGDDVEVASWSALSRFMVLYFGFLRDVDVGNLLETFGLLSEVLQKANSALQNQTHGITILDTVISYSRMFARLAMGLDKKPELIAHLTTTASNGGDDSGPRETLPERAANIIRYAFVACLNDRTGTSTSGIDKSGMPEGKKRGIYVLANLCLKILFACRKTRGAAQIFENIFVLSPPLGAYPKAQRVTYLYYLGRFLWANGHAYRAQKALQQAWRECHGQCLQQRRLILIFLISANMVCGRFPSEQMFARPEAYGLRERFQPLCKYIAKGDIVGFRRHLDVGSEHYAWFSGYRLDLQLRNRCEVFVWRSICRKTFILHGDPGNPEARKAPTFDLKDVLAIFRWQETIYATSPGASQPDNYIDPDFVGMVDEPTGEDALDLPDMNNIHSKMTALIHQGLLGGYISFARDKFAIQGAKLKGALAAGFPNAWKTIEARADDEVPGWKLETSGPAFGGGVVRLSGARPVGLS</sequence>
<organism evidence="1 2">
    <name type="scientific">Aureobasidium melanogenum</name>
    <name type="common">Aureobasidium pullulans var. melanogenum</name>
    <dbReference type="NCBI Taxonomy" id="46634"/>
    <lineage>
        <taxon>Eukaryota</taxon>
        <taxon>Fungi</taxon>
        <taxon>Dikarya</taxon>
        <taxon>Ascomycota</taxon>
        <taxon>Pezizomycotina</taxon>
        <taxon>Dothideomycetes</taxon>
        <taxon>Dothideomycetidae</taxon>
        <taxon>Dothideales</taxon>
        <taxon>Saccotheciaceae</taxon>
        <taxon>Aureobasidium</taxon>
    </lineage>
</organism>
<protein>
    <recommendedName>
        <fullName evidence="3">COP9 signalosome complex subunit 12</fullName>
    </recommendedName>
</protein>
<dbReference type="PANTHER" id="PTHR12732">
    <property type="entry name" value="UNCHARACTERIZED PROTEASOME COMPONENT REGION PCI-CONTAINING"/>
    <property type="match status" value="1"/>
</dbReference>
<accession>A0A9P8K3J4</accession>
<dbReference type="InterPro" id="IPR045114">
    <property type="entry name" value="Csn12-like"/>
</dbReference>
<evidence type="ECO:0000313" key="1">
    <source>
        <dbReference type="EMBL" id="KAH0213869.1"/>
    </source>
</evidence>
<feature type="non-terminal residue" evidence="1">
    <location>
        <position position="583"/>
    </location>
</feature>
<dbReference type="SMART" id="SM00753">
    <property type="entry name" value="PAM"/>
    <property type="match status" value="1"/>
</dbReference>
<dbReference type="PANTHER" id="PTHR12732:SF8">
    <property type="entry name" value="NUCLEAR MRNA EXPORT PROTEIN THP1"/>
    <property type="match status" value="1"/>
</dbReference>
<evidence type="ECO:0000313" key="2">
    <source>
        <dbReference type="Proteomes" id="UP000767238"/>
    </source>
</evidence>
<dbReference type="EMBL" id="JAHFYH010000091">
    <property type="protein sequence ID" value="KAH0213869.1"/>
    <property type="molecule type" value="Genomic_DNA"/>
</dbReference>
<dbReference type="AlphaFoldDB" id="A0A9P8K3J4"/>
<evidence type="ECO:0008006" key="3">
    <source>
        <dbReference type="Google" id="ProtNLM"/>
    </source>
</evidence>
<reference evidence="1" key="1">
    <citation type="journal article" date="2021" name="J Fungi (Basel)">
        <title>Virulence traits and population genomics of the black yeast Aureobasidium melanogenum.</title>
        <authorList>
            <person name="Cernosa A."/>
            <person name="Sun X."/>
            <person name="Gostincar C."/>
            <person name="Fang C."/>
            <person name="Gunde-Cimerman N."/>
            <person name="Song Z."/>
        </authorList>
    </citation>
    <scope>NUCLEOTIDE SEQUENCE</scope>
    <source>
        <strain evidence="1">EXF-8016</strain>
    </source>
</reference>
<proteinExistence type="predicted"/>
<dbReference type="GO" id="GO:0003723">
    <property type="term" value="F:RNA binding"/>
    <property type="evidence" value="ECO:0007669"/>
    <property type="project" value="InterPro"/>
</dbReference>